<comment type="subcellular location">
    <subcellularLocation>
        <location evidence="1">Nucleus</location>
    </subcellularLocation>
</comment>
<keyword evidence="5 9" id="KW-0040">ANK repeat</keyword>
<evidence type="ECO:0000256" key="1">
    <source>
        <dbReference type="ARBA" id="ARBA00004123"/>
    </source>
</evidence>
<proteinExistence type="predicted"/>
<dbReference type="SMART" id="SM00248">
    <property type="entry name" value="ANK"/>
    <property type="match status" value="2"/>
</dbReference>
<dbReference type="SUPFAM" id="SSF48403">
    <property type="entry name" value="Ankyrin repeat"/>
    <property type="match status" value="1"/>
</dbReference>
<evidence type="ECO:0000256" key="2">
    <source>
        <dbReference type="ARBA" id="ARBA00014259"/>
    </source>
</evidence>
<dbReference type="PROSITE" id="PS50297">
    <property type="entry name" value="ANK_REP_REGION"/>
    <property type="match status" value="1"/>
</dbReference>
<keyword evidence="6" id="KW-0539">Nucleus</keyword>
<dbReference type="OrthoDB" id="412109at2759"/>
<keyword evidence="11" id="KW-1185">Reference proteome</keyword>
<dbReference type="GeneID" id="115470529"/>
<feature type="compositionally biased region" description="Basic and acidic residues" evidence="10">
    <location>
        <begin position="144"/>
        <end position="153"/>
    </location>
</feature>
<feature type="region of interest" description="Disordered" evidence="10">
    <location>
        <begin position="202"/>
        <end position="230"/>
    </location>
</feature>
<feature type="region of interest" description="Disordered" evidence="10">
    <location>
        <begin position="134"/>
        <end position="153"/>
    </location>
</feature>
<dbReference type="CTD" id="4795"/>
<evidence type="ECO:0000313" key="13">
    <source>
        <dbReference type="RefSeq" id="XP_030059631.1"/>
    </source>
</evidence>
<evidence type="ECO:0000256" key="3">
    <source>
        <dbReference type="ARBA" id="ARBA00022553"/>
    </source>
</evidence>
<evidence type="ECO:0000256" key="8">
    <source>
        <dbReference type="ARBA" id="ARBA00030802"/>
    </source>
</evidence>
<dbReference type="InterPro" id="IPR002110">
    <property type="entry name" value="Ankyrin_rpt"/>
</dbReference>
<evidence type="ECO:0000256" key="7">
    <source>
        <dbReference type="ARBA" id="ARBA00030621"/>
    </source>
</evidence>
<dbReference type="Gene3D" id="1.25.40.20">
    <property type="entry name" value="Ankyrin repeat-containing domain"/>
    <property type="match status" value="1"/>
</dbReference>
<evidence type="ECO:0000313" key="11">
    <source>
        <dbReference type="Proteomes" id="UP000515156"/>
    </source>
</evidence>
<dbReference type="KEGG" id="muo:115470529"/>
<accession>A0A6P7Y957</accession>
<dbReference type="GO" id="GO:0043124">
    <property type="term" value="P:negative regulation of canonical NF-kappaB signal transduction"/>
    <property type="evidence" value="ECO:0007669"/>
    <property type="project" value="InterPro"/>
</dbReference>
<protein>
    <recommendedName>
        <fullName evidence="2">NF-kappa-B inhibitor-like protein 1</fullName>
    </recommendedName>
    <alternativeName>
        <fullName evidence="7">Inhibitor of kappa B-like protein</fullName>
    </alternativeName>
    <alternativeName>
        <fullName evidence="8">Nuclear factor of kappa light polypeptide gene enhancer in B-cells inhibitor-like 1</fullName>
    </alternativeName>
</protein>
<keyword evidence="3" id="KW-0597">Phosphoprotein</keyword>
<dbReference type="PANTHER" id="PTHR15263">
    <property type="entry name" value="I-KAPPA-B-LIKE PROTEIN IKBL"/>
    <property type="match status" value="1"/>
</dbReference>
<dbReference type="RefSeq" id="XP_030059631.1">
    <property type="nucleotide sequence ID" value="XM_030203771.1"/>
</dbReference>
<organism evidence="11 12">
    <name type="scientific">Microcaecilia unicolor</name>
    <dbReference type="NCBI Taxonomy" id="1415580"/>
    <lineage>
        <taxon>Eukaryota</taxon>
        <taxon>Metazoa</taxon>
        <taxon>Chordata</taxon>
        <taxon>Craniata</taxon>
        <taxon>Vertebrata</taxon>
        <taxon>Euteleostomi</taxon>
        <taxon>Amphibia</taxon>
        <taxon>Gymnophiona</taxon>
        <taxon>Siphonopidae</taxon>
        <taxon>Microcaecilia</taxon>
    </lineage>
</organism>
<feature type="repeat" description="ANK" evidence="9">
    <location>
        <begin position="39"/>
        <end position="71"/>
    </location>
</feature>
<name>A0A6P7Y957_9AMPH</name>
<dbReference type="PROSITE" id="PS50088">
    <property type="entry name" value="ANK_REPEAT"/>
    <property type="match status" value="1"/>
</dbReference>
<sequence length="363" mass="42249">MVSRKQKKLCHYVEEGSVLKIKSYLRKHPGLNVNFTLRKGRTLLHAACALFDDAVVHILLKHGADPLLQDHQGNTALHIAARQATRRGQRVYEDLVVLLKKYCPVAVEVTNKDGKTPCDLLKWIKRTKVMSQNSSCGVTASSEGGRDDTERDPAAVEREWHWKLFEECQDEFQESFGQYDEDFCRADSEPESFDSWAERMAREYSRKHQRNQPSGSTAKAAEEQHRDKERQEFQKRLEQEHRQYQEQSLRQHQELRSSKKQWYEYQCATVFSASATEQLRYHNIPWPCLKGGVEDMVAIILHGIDSSDATEYRRYLRRQQALWHPDKFLQRCGPRLYEADRQRILDTVTALSQNLNKLAGSVK</sequence>
<evidence type="ECO:0000313" key="12">
    <source>
        <dbReference type="RefSeq" id="XP_030059630.1"/>
    </source>
</evidence>
<dbReference type="AlphaFoldDB" id="A0A6P7Y957"/>
<dbReference type="PANTHER" id="PTHR15263:SF1">
    <property type="entry name" value="NF-KAPPA-B INHIBITOR-LIKE PROTEIN 1"/>
    <property type="match status" value="1"/>
</dbReference>
<dbReference type="InterPro" id="IPR036770">
    <property type="entry name" value="Ankyrin_rpt-contain_sf"/>
</dbReference>
<gene>
    <name evidence="12 13" type="primary">NFKBIL1</name>
</gene>
<dbReference type="GO" id="GO:0005634">
    <property type="term" value="C:nucleus"/>
    <property type="evidence" value="ECO:0007669"/>
    <property type="project" value="UniProtKB-SubCell"/>
</dbReference>
<keyword evidence="4" id="KW-0677">Repeat</keyword>
<evidence type="ECO:0000256" key="9">
    <source>
        <dbReference type="PROSITE-ProRule" id="PRU00023"/>
    </source>
</evidence>
<dbReference type="Proteomes" id="UP000515156">
    <property type="component" value="Chromosome 5"/>
</dbReference>
<evidence type="ECO:0000256" key="5">
    <source>
        <dbReference type="ARBA" id="ARBA00023043"/>
    </source>
</evidence>
<evidence type="ECO:0000256" key="10">
    <source>
        <dbReference type="SAM" id="MobiDB-lite"/>
    </source>
</evidence>
<reference evidence="12 13" key="1">
    <citation type="submission" date="2025-04" db="UniProtKB">
        <authorList>
            <consortium name="RefSeq"/>
        </authorList>
    </citation>
    <scope>IDENTIFICATION</scope>
</reference>
<dbReference type="InterPro" id="IPR038753">
    <property type="entry name" value="NFKBIL1"/>
</dbReference>
<dbReference type="Pfam" id="PF12796">
    <property type="entry name" value="Ank_2"/>
    <property type="match status" value="1"/>
</dbReference>
<dbReference type="RefSeq" id="XP_030059630.1">
    <property type="nucleotide sequence ID" value="XM_030203770.1"/>
</dbReference>
<evidence type="ECO:0000256" key="4">
    <source>
        <dbReference type="ARBA" id="ARBA00022737"/>
    </source>
</evidence>
<feature type="compositionally biased region" description="Basic and acidic residues" evidence="10">
    <location>
        <begin position="220"/>
        <end position="230"/>
    </location>
</feature>
<evidence type="ECO:0000256" key="6">
    <source>
        <dbReference type="ARBA" id="ARBA00023242"/>
    </source>
</evidence>